<reference evidence="4 5" key="1">
    <citation type="journal article" date="2015" name="Genome Biol. Evol.">
        <title>Comparative Genomics of a Bacterivorous Green Alga Reveals Evolutionary Causalities and Consequences of Phago-Mixotrophic Mode of Nutrition.</title>
        <authorList>
            <person name="Burns J.A."/>
            <person name="Paasch A."/>
            <person name="Narechania A."/>
            <person name="Kim E."/>
        </authorList>
    </citation>
    <scope>NUCLEOTIDE SEQUENCE [LARGE SCALE GENOMIC DNA]</scope>
    <source>
        <strain evidence="4 5">PLY_AMNH</strain>
    </source>
</reference>
<evidence type="ECO:0000259" key="3">
    <source>
        <dbReference type="Pfam" id="PF23134"/>
    </source>
</evidence>
<dbReference type="GO" id="GO:0045893">
    <property type="term" value="P:positive regulation of DNA-templated transcription"/>
    <property type="evidence" value="ECO:0007669"/>
    <property type="project" value="TreeGrafter"/>
</dbReference>
<dbReference type="AlphaFoldDB" id="A0AAE0F7Z3"/>
<feature type="compositionally biased region" description="Polar residues" evidence="1">
    <location>
        <begin position="142"/>
        <end position="151"/>
    </location>
</feature>
<feature type="region of interest" description="Disordered" evidence="1">
    <location>
        <begin position="71"/>
        <end position="94"/>
    </location>
</feature>
<feature type="compositionally biased region" description="Polar residues" evidence="1">
    <location>
        <begin position="71"/>
        <end position="80"/>
    </location>
</feature>
<gene>
    <name evidence="4" type="ORF">CYMTET_36069</name>
</gene>
<accession>A0AAE0F7Z3</accession>
<evidence type="ECO:0000256" key="1">
    <source>
        <dbReference type="SAM" id="MobiDB-lite"/>
    </source>
</evidence>
<dbReference type="GO" id="GO:0072344">
    <property type="term" value="P:rescue of stalled ribosome"/>
    <property type="evidence" value="ECO:0007669"/>
    <property type="project" value="InterPro"/>
</dbReference>
<feature type="region of interest" description="Disordered" evidence="1">
    <location>
        <begin position="202"/>
        <end position="226"/>
    </location>
</feature>
<feature type="region of interest" description="Disordered" evidence="1">
    <location>
        <begin position="107"/>
        <end position="151"/>
    </location>
</feature>
<protein>
    <recommendedName>
        <fullName evidence="6">Zinc finger C2HC5-type domain-containing protein</fullName>
    </recommendedName>
</protein>
<dbReference type="InterPro" id="IPR056993">
    <property type="entry name" value="TRIP4_3rd_dom"/>
</dbReference>
<dbReference type="PANTHER" id="PTHR12963">
    <property type="entry name" value="THYROID RECEPTOR INTERACTING PROTEIN RELATED"/>
    <property type="match status" value="1"/>
</dbReference>
<evidence type="ECO:0000313" key="4">
    <source>
        <dbReference type="EMBL" id="KAK3254727.1"/>
    </source>
</evidence>
<keyword evidence="5" id="KW-1185">Reference proteome</keyword>
<dbReference type="Proteomes" id="UP001190700">
    <property type="component" value="Unassembled WGS sequence"/>
</dbReference>
<feature type="compositionally biased region" description="Basic and acidic residues" evidence="1">
    <location>
        <begin position="118"/>
        <end position="131"/>
    </location>
</feature>
<dbReference type="GO" id="GO:0180022">
    <property type="term" value="C:RQC-trigger complex"/>
    <property type="evidence" value="ECO:0007669"/>
    <property type="project" value="InterPro"/>
</dbReference>
<evidence type="ECO:0000313" key="5">
    <source>
        <dbReference type="Proteomes" id="UP001190700"/>
    </source>
</evidence>
<dbReference type="PANTHER" id="PTHR12963:SF4">
    <property type="entry name" value="ACTIVATING SIGNAL COINTEGRATOR 1"/>
    <property type="match status" value="1"/>
</dbReference>
<comment type="caution">
    <text evidence="4">The sequence shown here is derived from an EMBL/GenBank/DDBJ whole genome shotgun (WGS) entry which is preliminary data.</text>
</comment>
<dbReference type="Pfam" id="PF23134">
    <property type="entry name" value="TRIP4_3rd"/>
    <property type="match status" value="1"/>
</dbReference>
<dbReference type="Pfam" id="PF06221">
    <property type="entry name" value="zf-C2HC5"/>
    <property type="match status" value="1"/>
</dbReference>
<sequence>MAAMAMSSAEAWLRMQVAEAMGLETFEIAGIVDQVLENSGKEHAEYVLTEFLGDDAKTRAMVDEFFRRQNPSGGVESYQNVPKPASRKQPETVQTQELQAPMIHVSADKQGSSNSAELEQHRRVSKAERKANKGKARGGGSEQSEAISSSVPKVNANRRACECQAVEHPLVGNCLSCGKIICQQEGIGPCLFCNEWYEPYGQGKPKKPTEADTEAGATPSGHSTDDASTLIAREAKDRLVLFDRTSAQRTTVIDDQSDYFELDSNKWLTEEERAELKAQEEAARMAEEERKKRVRVTFDLIGRKVVAADDDCEGAMAEQAEREETARLAEIAAKATAAHSAEGGGAAAREAEKTAKEQLRITANTTIKGPAPVFMMPAVNRQEPVIDKKARTLPAKRAEARRAVRTFNKQQAKGPHSRLQHDGRVGGGCVALRIANTRKYGLVALVFAWVAAWRGGGP</sequence>
<feature type="domain" description="TRIP4/RQT4 C2HC5-type zinc finger" evidence="2">
    <location>
        <begin position="158"/>
        <end position="195"/>
    </location>
</feature>
<dbReference type="GO" id="GO:0008270">
    <property type="term" value="F:zinc ion binding"/>
    <property type="evidence" value="ECO:0007669"/>
    <property type="project" value="InterPro"/>
</dbReference>
<dbReference type="GO" id="GO:0005634">
    <property type="term" value="C:nucleus"/>
    <property type="evidence" value="ECO:0007669"/>
    <property type="project" value="InterPro"/>
</dbReference>
<organism evidence="4 5">
    <name type="scientific">Cymbomonas tetramitiformis</name>
    <dbReference type="NCBI Taxonomy" id="36881"/>
    <lineage>
        <taxon>Eukaryota</taxon>
        <taxon>Viridiplantae</taxon>
        <taxon>Chlorophyta</taxon>
        <taxon>Pyramimonadophyceae</taxon>
        <taxon>Pyramimonadales</taxon>
        <taxon>Pyramimonadaceae</taxon>
        <taxon>Cymbomonas</taxon>
    </lineage>
</organism>
<dbReference type="InterPro" id="IPR009349">
    <property type="entry name" value="TRIP4/RQT4_C2HC5_Znf"/>
</dbReference>
<feature type="non-terminal residue" evidence="4">
    <location>
        <position position="458"/>
    </location>
</feature>
<proteinExistence type="predicted"/>
<name>A0AAE0F7Z3_9CHLO</name>
<evidence type="ECO:0000259" key="2">
    <source>
        <dbReference type="Pfam" id="PF06221"/>
    </source>
</evidence>
<evidence type="ECO:0008006" key="6">
    <source>
        <dbReference type="Google" id="ProtNLM"/>
    </source>
</evidence>
<dbReference type="EMBL" id="LGRX02023250">
    <property type="protein sequence ID" value="KAK3254727.1"/>
    <property type="molecule type" value="Genomic_DNA"/>
</dbReference>
<dbReference type="InterPro" id="IPR039128">
    <property type="entry name" value="TRIP4-like"/>
</dbReference>
<feature type="domain" description="Activating signal cointegrator 1 third" evidence="3">
    <location>
        <begin position="255"/>
        <end position="307"/>
    </location>
</feature>